<dbReference type="PANTHER" id="PTHR35851:SF1">
    <property type="entry name" value="CELL DIVISION PROTEIN FTSQ"/>
    <property type="match status" value="1"/>
</dbReference>
<evidence type="ECO:0000313" key="13">
    <source>
        <dbReference type="Proteomes" id="UP000632828"/>
    </source>
</evidence>
<gene>
    <name evidence="9" type="primary">ftsQ</name>
    <name evidence="12" type="ORF">ICT70_05585</name>
</gene>
<evidence type="ECO:0000259" key="11">
    <source>
        <dbReference type="PROSITE" id="PS51779"/>
    </source>
</evidence>
<sequence length="281" mass="32182">MRDMKRQNVSKKVRSNRRKRQRKPLDLRCLLHRCLRVGVGVFSITLVVAGSFFLVQLLLASDQFRIDTIRVEGNQRLAQETVVALSDVQPGMSTFSLDLDLIGRKIAENPWVKEARIQRIFPRQISIRVVEREPLAIVNLGYLYYLDMNGTIFKLLDGSDSLDYPVITGFNAGQLELGQHKDRAQLLNVVGLIEELQARSQFGLDKVSEIHKETGGGLSVYTLDSGVRIRLGNDKYHEKLDRLERIYALLKPKMKMLDYIDLNVDEKVIVRIEWSNNTTKS</sequence>
<comment type="subcellular location">
    <subcellularLocation>
        <location evidence="9">Cell membrane</location>
        <topology evidence="9">Single-pass type II membrane protein</topology>
    </subcellularLocation>
    <subcellularLocation>
        <location evidence="1">Membrane</location>
    </subcellularLocation>
    <text evidence="9">Localizes to the division septum.</text>
</comment>
<keyword evidence="2 9" id="KW-1003">Cell membrane</keyword>
<evidence type="ECO:0000256" key="4">
    <source>
        <dbReference type="ARBA" id="ARBA00022618"/>
    </source>
</evidence>
<evidence type="ECO:0000256" key="7">
    <source>
        <dbReference type="ARBA" id="ARBA00023136"/>
    </source>
</evidence>
<keyword evidence="5 9" id="KW-0812">Transmembrane</keyword>
<dbReference type="PANTHER" id="PTHR35851">
    <property type="entry name" value="CELL DIVISION PROTEIN FTSQ"/>
    <property type="match status" value="1"/>
</dbReference>
<accession>A0A8J6UGP6</accession>
<evidence type="ECO:0000256" key="5">
    <source>
        <dbReference type="ARBA" id="ARBA00022692"/>
    </source>
</evidence>
<dbReference type="GO" id="GO:0032153">
    <property type="term" value="C:cell division site"/>
    <property type="evidence" value="ECO:0007669"/>
    <property type="project" value="UniProtKB-UniRule"/>
</dbReference>
<evidence type="ECO:0000256" key="10">
    <source>
        <dbReference type="SAM" id="MobiDB-lite"/>
    </source>
</evidence>
<evidence type="ECO:0000256" key="6">
    <source>
        <dbReference type="ARBA" id="ARBA00022989"/>
    </source>
</evidence>
<evidence type="ECO:0000256" key="8">
    <source>
        <dbReference type="ARBA" id="ARBA00023306"/>
    </source>
</evidence>
<dbReference type="EMBL" id="JACWUN010000005">
    <property type="protein sequence ID" value="MBD1400138.1"/>
    <property type="molecule type" value="Genomic_DNA"/>
</dbReference>
<feature type="compositionally biased region" description="Basic residues" evidence="10">
    <location>
        <begin position="8"/>
        <end position="20"/>
    </location>
</feature>
<dbReference type="InterPro" id="IPR034746">
    <property type="entry name" value="POTRA"/>
</dbReference>
<name>A0A8J6UGP6_9BACT</name>
<keyword evidence="7 9" id="KW-0472">Membrane</keyword>
<dbReference type="Gene3D" id="3.10.20.310">
    <property type="entry name" value="membrane protein fhac"/>
    <property type="match status" value="1"/>
</dbReference>
<feature type="region of interest" description="Disordered" evidence="10">
    <location>
        <begin position="1"/>
        <end position="20"/>
    </location>
</feature>
<evidence type="ECO:0000313" key="12">
    <source>
        <dbReference type="EMBL" id="MBD1400138.1"/>
    </source>
</evidence>
<dbReference type="InterPro" id="IPR045335">
    <property type="entry name" value="FtsQ_C_sf"/>
</dbReference>
<evidence type="ECO:0000256" key="3">
    <source>
        <dbReference type="ARBA" id="ARBA00022519"/>
    </source>
</evidence>
<organism evidence="12 13">
    <name type="scientific">Pelovirga terrestris</name>
    <dbReference type="NCBI Taxonomy" id="2771352"/>
    <lineage>
        <taxon>Bacteria</taxon>
        <taxon>Pseudomonadati</taxon>
        <taxon>Thermodesulfobacteriota</taxon>
        <taxon>Desulfuromonadia</taxon>
        <taxon>Geobacterales</taxon>
        <taxon>Geobacteraceae</taxon>
        <taxon>Pelovirga</taxon>
    </lineage>
</organism>
<evidence type="ECO:0000256" key="1">
    <source>
        <dbReference type="ARBA" id="ARBA00004370"/>
    </source>
</evidence>
<dbReference type="InterPro" id="IPR005548">
    <property type="entry name" value="Cell_div_FtsQ/DivIB_C"/>
</dbReference>
<evidence type="ECO:0000256" key="2">
    <source>
        <dbReference type="ARBA" id="ARBA00022475"/>
    </source>
</evidence>
<keyword evidence="13" id="KW-1185">Reference proteome</keyword>
<evidence type="ECO:0000256" key="9">
    <source>
        <dbReference type="HAMAP-Rule" id="MF_00911"/>
    </source>
</evidence>
<comment type="similarity">
    <text evidence="9">Belongs to the FtsQ/DivIB family. FtsQ subfamily.</text>
</comment>
<dbReference type="GO" id="GO:0043093">
    <property type="term" value="P:FtsZ-dependent cytokinesis"/>
    <property type="evidence" value="ECO:0007669"/>
    <property type="project" value="UniProtKB-UniRule"/>
</dbReference>
<comment type="function">
    <text evidence="9">Essential cell division protein.</text>
</comment>
<proteinExistence type="inferred from homology"/>
<dbReference type="HAMAP" id="MF_00911">
    <property type="entry name" value="FtsQ_subfam"/>
    <property type="match status" value="1"/>
</dbReference>
<comment type="caution">
    <text evidence="12">The sequence shown here is derived from an EMBL/GenBank/DDBJ whole genome shotgun (WGS) entry which is preliminary data.</text>
</comment>
<protein>
    <recommendedName>
        <fullName evidence="9">Cell division protein FtsQ</fullName>
    </recommendedName>
</protein>
<dbReference type="Gene3D" id="3.40.50.11690">
    <property type="entry name" value="Cell division protein FtsQ/DivIB"/>
    <property type="match status" value="1"/>
</dbReference>
<dbReference type="InterPro" id="IPR013685">
    <property type="entry name" value="POTRA_FtsQ_type"/>
</dbReference>
<dbReference type="PROSITE" id="PS51779">
    <property type="entry name" value="POTRA"/>
    <property type="match status" value="1"/>
</dbReference>
<keyword evidence="4 9" id="KW-0132">Cell division</keyword>
<dbReference type="GO" id="GO:0005886">
    <property type="term" value="C:plasma membrane"/>
    <property type="evidence" value="ECO:0007669"/>
    <property type="project" value="UniProtKB-SubCell"/>
</dbReference>
<dbReference type="Pfam" id="PF03799">
    <property type="entry name" value="FtsQ_DivIB_C"/>
    <property type="match status" value="1"/>
</dbReference>
<dbReference type="Proteomes" id="UP000632828">
    <property type="component" value="Unassembled WGS sequence"/>
</dbReference>
<dbReference type="InterPro" id="IPR026579">
    <property type="entry name" value="FtsQ"/>
</dbReference>
<keyword evidence="3" id="KW-0997">Cell inner membrane</keyword>
<dbReference type="GO" id="GO:0090529">
    <property type="term" value="P:cell septum assembly"/>
    <property type="evidence" value="ECO:0007669"/>
    <property type="project" value="InterPro"/>
</dbReference>
<keyword evidence="6 9" id="KW-1133">Transmembrane helix</keyword>
<keyword evidence="8 9" id="KW-0131">Cell cycle</keyword>
<reference evidence="12" key="1">
    <citation type="submission" date="2020-09" db="EMBL/GenBank/DDBJ databases">
        <title>Pelobacter alkaliphilus sp. nov., a novel anaerobic arsenate-reducing bacterium from terrestrial mud volcano.</title>
        <authorList>
            <person name="Khomyakova M.A."/>
            <person name="Merkel A.Y."/>
            <person name="Slobodkin A.I."/>
        </authorList>
    </citation>
    <scope>NUCLEOTIDE SEQUENCE</scope>
    <source>
        <strain evidence="12">M08fum</strain>
    </source>
</reference>
<dbReference type="AlphaFoldDB" id="A0A8J6UGP6"/>
<dbReference type="RefSeq" id="WP_191154415.1">
    <property type="nucleotide sequence ID" value="NZ_JACWUN010000005.1"/>
</dbReference>
<feature type="domain" description="POTRA" evidence="11">
    <location>
        <begin position="64"/>
        <end position="132"/>
    </location>
</feature>
<dbReference type="Pfam" id="PF08478">
    <property type="entry name" value="POTRA_1"/>
    <property type="match status" value="1"/>
</dbReference>